<dbReference type="InterPro" id="IPR003439">
    <property type="entry name" value="ABC_transporter-like_ATP-bd"/>
</dbReference>
<evidence type="ECO:0000256" key="2">
    <source>
        <dbReference type="ARBA" id="ARBA00022840"/>
    </source>
</evidence>
<feature type="domain" description="ABC transporter" evidence="5">
    <location>
        <begin position="4"/>
        <end position="259"/>
    </location>
</feature>
<dbReference type="SUPFAM" id="SSF52540">
    <property type="entry name" value="P-loop containing nucleoside triphosphate hydrolases"/>
    <property type="match status" value="2"/>
</dbReference>
<dbReference type="InterPro" id="IPR032524">
    <property type="entry name" value="ABC_tran_C"/>
</dbReference>
<evidence type="ECO:0000313" key="6">
    <source>
        <dbReference type="EMBL" id="SNV71414.1"/>
    </source>
</evidence>
<dbReference type="Pfam" id="PF00005">
    <property type="entry name" value="ABC_tran"/>
    <property type="match status" value="2"/>
</dbReference>
<dbReference type="Gene3D" id="3.40.50.300">
    <property type="entry name" value="P-loop containing nucleotide triphosphate hydrolases"/>
    <property type="match status" value="2"/>
</dbReference>
<evidence type="ECO:0000259" key="5">
    <source>
        <dbReference type="PROSITE" id="PS50893"/>
    </source>
</evidence>
<feature type="coiled-coil region" evidence="3">
    <location>
        <begin position="657"/>
        <end position="684"/>
    </location>
</feature>
<dbReference type="InterPro" id="IPR032781">
    <property type="entry name" value="ABC_tran_Xtn"/>
</dbReference>
<reference evidence="6 7" key="1">
    <citation type="submission" date="2017-06" db="EMBL/GenBank/DDBJ databases">
        <authorList>
            <consortium name="Pathogen Informatics"/>
        </authorList>
    </citation>
    <scope>NUCLEOTIDE SEQUENCE [LARGE SCALE GENOMIC DNA]</scope>
    <source>
        <strain evidence="6 7">NCTC12018</strain>
    </source>
</reference>
<dbReference type="Pfam" id="PF12848">
    <property type="entry name" value="ABC_tran_Xtn"/>
    <property type="match status" value="1"/>
</dbReference>
<dbReference type="FunFam" id="3.40.50.300:FF:000011">
    <property type="entry name" value="Putative ABC transporter ATP-binding component"/>
    <property type="match status" value="1"/>
</dbReference>
<dbReference type="InterPro" id="IPR017871">
    <property type="entry name" value="ABC_transporter-like_CS"/>
</dbReference>
<dbReference type="InterPro" id="IPR003593">
    <property type="entry name" value="AAA+_ATPase"/>
</dbReference>
<dbReference type="CDD" id="cd03221">
    <property type="entry name" value="ABCF_EF-3"/>
    <property type="match status" value="2"/>
</dbReference>
<sequence length="685" mass="78249">MNVISLQNIEKSYGTRLLFKDVNITFTTEKRLGLVGINGTGKSTFLKILAGQMEGDKGHIERNGKATIYYLEQTPDFDVNATLLEAILDGNHPRLQMVKDFGRISREYHAMQAANRDDDRVSRRYMNALEQMDQQDGWQVEQEARIILSKLGFMDVEQKVKLLSGGQKRRLALGQALLYPCDLLLLDEPTNHLDENSIEWLESYLSTRQGGLLISTHDRYFLDSVCNGILELSNRRMYQYDGNYEEFLALKADREAREAASEEKRRQFLKREIEWVRRGAQARSTKQKARLDRYEALKNMEKTRRSDQMDPIALKTRLGKTIFDIEHLTFNFGNRPIISDFTYHVVRHDRIGIVGPNGVGKSTFMNILDGAYEPTGGTIGKGETVRIAHFKQELPEFDEDMRVLDYIREDHAYMVLGDGSTLSAGQILERFLFTPELHGVPIRKLSGGERRRLYLLKLLMSAPNVLLLDEPTNDLDIPTLEVLEDFLDSFGGVIITVCHDRYFLDRVVDKLFVFTGDGHIDIVHGSYSDYKDALDESTVGKRTFYVADIAGDTVDNTGKGDKKHSDTFVQPELHQENAEPSVMDREADSGKLNSADVETIRKGDVQDTFTDTSVKKGLNKSEQAEYDRILEEMPKVEHLIKGIDVMIAQFATDYEKTQELMTERNEAEELLNALTERWIVLEEQL</sequence>
<dbReference type="Pfam" id="PF16326">
    <property type="entry name" value="ABC_tran_CTD"/>
    <property type="match status" value="1"/>
</dbReference>
<dbReference type="PROSITE" id="PS00211">
    <property type="entry name" value="ABC_TRANSPORTER_1"/>
    <property type="match status" value="1"/>
</dbReference>
<dbReference type="PROSITE" id="PS50893">
    <property type="entry name" value="ABC_TRANSPORTER_2"/>
    <property type="match status" value="2"/>
</dbReference>
<dbReference type="PANTHER" id="PTHR42855">
    <property type="entry name" value="ABC TRANSPORTER ATP-BINDING SUBUNIT"/>
    <property type="match status" value="1"/>
</dbReference>
<dbReference type="InterPro" id="IPR051309">
    <property type="entry name" value="ABCF_ATPase"/>
</dbReference>
<dbReference type="SMART" id="SM00382">
    <property type="entry name" value="AAA"/>
    <property type="match status" value="2"/>
</dbReference>
<protein>
    <submittedName>
        <fullName evidence="6">Uncharacterized ABC transporter ATP-binding protein YjjK</fullName>
    </submittedName>
</protein>
<dbReference type="GO" id="GO:0016887">
    <property type="term" value="F:ATP hydrolysis activity"/>
    <property type="evidence" value="ECO:0007669"/>
    <property type="project" value="InterPro"/>
</dbReference>
<dbReference type="Proteomes" id="UP000214973">
    <property type="component" value="Chromosome 1"/>
</dbReference>
<evidence type="ECO:0000256" key="3">
    <source>
        <dbReference type="SAM" id="Coils"/>
    </source>
</evidence>
<keyword evidence="3" id="KW-0175">Coiled coil</keyword>
<dbReference type="PANTHER" id="PTHR42855:SF1">
    <property type="entry name" value="ABC TRANSPORTER DOMAIN-CONTAINING PROTEIN"/>
    <property type="match status" value="1"/>
</dbReference>
<feature type="domain" description="ABC transporter" evidence="5">
    <location>
        <begin position="323"/>
        <end position="550"/>
    </location>
</feature>
<dbReference type="EMBL" id="LT906470">
    <property type="protein sequence ID" value="SNV71414.1"/>
    <property type="molecule type" value="Genomic_DNA"/>
</dbReference>
<organism evidence="6 7">
    <name type="scientific">Veillonella rodentium</name>
    <dbReference type="NCBI Taxonomy" id="248315"/>
    <lineage>
        <taxon>Bacteria</taxon>
        <taxon>Bacillati</taxon>
        <taxon>Bacillota</taxon>
        <taxon>Negativicutes</taxon>
        <taxon>Veillonellales</taxon>
        <taxon>Veillonellaceae</taxon>
        <taxon>Veillonella</taxon>
    </lineage>
</organism>
<dbReference type="AlphaFoldDB" id="A0A239ZKY3"/>
<dbReference type="GO" id="GO:0005524">
    <property type="term" value="F:ATP binding"/>
    <property type="evidence" value="ECO:0007669"/>
    <property type="project" value="UniProtKB-KW"/>
</dbReference>
<keyword evidence="1" id="KW-0547">Nucleotide-binding</keyword>
<feature type="compositionally biased region" description="Basic and acidic residues" evidence="4">
    <location>
        <begin position="573"/>
        <end position="589"/>
    </location>
</feature>
<evidence type="ECO:0000313" key="7">
    <source>
        <dbReference type="Proteomes" id="UP000214973"/>
    </source>
</evidence>
<keyword evidence="2 6" id="KW-0067">ATP-binding</keyword>
<feature type="region of interest" description="Disordered" evidence="4">
    <location>
        <begin position="573"/>
        <end position="594"/>
    </location>
</feature>
<dbReference type="InterPro" id="IPR037118">
    <property type="entry name" value="Val-tRNA_synth_C_sf"/>
</dbReference>
<dbReference type="InterPro" id="IPR027417">
    <property type="entry name" value="P-loop_NTPase"/>
</dbReference>
<dbReference type="Gene3D" id="1.10.287.380">
    <property type="entry name" value="Valyl-tRNA synthetase, C-terminal domain"/>
    <property type="match status" value="1"/>
</dbReference>
<keyword evidence="7" id="KW-1185">Reference proteome</keyword>
<accession>A0A239ZKY3</accession>
<evidence type="ECO:0000256" key="1">
    <source>
        <dbReference type="ARBA" id="ARBA00022741"/>
    </source>
</evidence>
<dbReference type="GO" id="GO:0003677">
    <property type="term" value="F:DNA binding"/>
    <property type="evidence" value="ECO:0007669"/>
    <property type="project" value="InterPro"/>
</dbReference>
<gene>
    <name evidence="6" type="primary">yjjK</name>
    <name evidence="6" type="ORF">SAMEA44547418_01436</name>
</gene>
<dbReference type="KEGG" id="vrm:44547418_01436"/>
<proteinExistence type="predicted"/>
<dbReference type="RefSeq" id="WP_095066328.1">
    <property type="nucleotide sequence ID" value="NZ_LT906470.1"/>
</dbReference>
<evidence type="ECO:0000256" key="4">
    <source>
        <dbReference type="SAM" id="MobiDB-lite"/>
    </source>
</evidence>
<name>A0A239ZKY3_9FIRM</name>